<dbReference type="AlphaFoldDB" id="A0AAV8VIQ3"/>
<name>A0AAV8VIQ3_9CUCU</name>
<dbReference type="EMBL" id="JANEYG010000077">
    <property type="protein sequence ID" value="KAJ8914206.1"/>
    <property type="molecule type" value="Genomic_DNA"/>
</dbReference>
<dbReference type="Proteomes" id="UP001159042">
    <property type="component" value="Unassembled WGS sequence"/>
</dbReference>
<evidence type="ECO:0000313" key="1">
    <source>
        <dbReference type="EMBL" id="KAJ8914206.1"/>
    </source>
</evidence>
<accession>A0AAV8VIQ3</accession>
<protein>
    <submittedName>
        <fullName evidence="1">Uncharacterized protein</fullName>
    </submittedName>
</protein>
<proteinExistence type="predicted"/>
<sequence length="159" mass="17605">MAAKLCHKQGQYDAVEHKRVFTGGQKDMTGESKTSQSPSGANCNVSCCTTIAILCRVTIFISEVLCEKYSHEFTMKWLKYHLIEHGAREIYDEIRPGTGDVAFFSTLQLQIPILIVNRPSCSYNQFEAGAIPTVGMNSRTLSRGITEQLGAVQLRIGNT</sequence>
<evidence type="ECO:0000313" key="2">
    <source>
        <dbReference type="Proteomes" id="UP001159042"/>
    </source>
</evidence>
<gene>
    <name evidence="1" type="ORF">NQ315_002833</name>
</gene>
<reference evidence="1 2" key="1">
    <citation type="journal article" date="2023" name="Insect Mol. Biol.">
        <title>Genome sequencing provides insights into the evolution of gene families encoding plant cell wall-degrading enzymes in longhorned beetles.</title>
        <authorList>
            <person name="Shin N.R."/>
            <person name="Okamura Y."/>
            <person name="Kirsch R."/>
            <person name="Pauchet Y."/>
        </authorList>
    </citation>
    <scope>NUCLEOTIDE SEQUENCE [LARGE SCALE GENOMIC DNA]</scope>
    <source>
        <strain evidence="1">EAD_L_NR</strain>
    </source>
</reference>
<organism evidence="1 2">
    <name type="scientific">Exocentrus adspersus</name>
    <dbReference type="NCBI Taxonomy" id="1586481"/>
    <lineage>
        <taxon>Eukaryota</taxon>
        <taxon>Metazoa</taxon>
        <taxon>Ecdysozoa</taxon>
        <taxon>Arthropoda</taxon>
        <taxon>Hexapoda</taxon>
        <taxon>Insecta</taxon>
        <taxon>Pterygota</taxon>
        <taxon>Neoptera</taxon>
        <taxon>Endopterygota</taxon>
        <taxon>Coleoptera</taxon>
        <taxon>Polyphaga</taxon>
        <taxon>Cucujiformia</taxon>
        <taxon>Chrysomeloidea</taxon>
        <taxon>Cerambycidae</taxon>
        <taxon>Lamiinae</taxon>
        <taxon>Acanthocinini</taxon>
        <taxon>Exocentrus</taxon>
    </lineage>
</organism>
<keyword evidence="2" id="KW-1185">Reference proteome</keyword>
<comment type="caution">
    <text evidence="1">The sequence shown here is derived from an EMBL/GenBank/DDBJ whole genome shotgun (WGS) entry which is preliminary data.</text>
</comment>